<sequence>MICQFGLASMLFHKSFLQQSLPTNHLLFATPVFNTRNEAQVEWLRRRVVCRNFQEHDPISPSGIPPHVGIMVALTDYKEQIDGIKEGLALYTWGGGFHRVPREFVLPPGTVRVVWQQWCAGQPPLRQLSKHDMASRLQKIRLAELQRLMRLNRLPFSSTSSKGRACRLDQLSWRTLAREHARHSSS</sequence>
<accession>G5A9Z5</accession>
<dbReference type="Proteomes" id="UP000002640">
    <property type="component" value="Unassembled WGS sequence"/>
</dbReference>
<name>G5A9Z5_PHYSP</name>
<dbReference type="EMBL" id="JH159162">
    <property type="protein sequence ID" value="EGZ07424.1"/>
    <property type="molecule type" value="Genomic_DNA"/>
</dbReference>
<dbReference type="InParanoid" id="G5A9Z5"/>
<protein>
    <submittedName>
        <fullName evidence="1">Uncharacterized protein</fullName>
    </submittedName>
</protein>
<dbReference type="GeneID" id="20661206"/>
<dbReference type="KEGG" id="psoj:PHYSODRAFT_528104"/>
<keyword evidence="2" id="KW-1185">Reference proteome</keyword>
<proteinExistence type="predicted"/>
<organism evidence="1 2">
    <name type="scientific">Phytophthora sojae (strain P6497)</name>
    <name type="common">Soybean stem and root rot agent</name>
    <name type="synonym">Phytophthora megasperma f. sp. glycines</name>
    <dbReference type="NCBI Taxonomy" id="1094619"/>
    <lineage>
        <taxon>Eukaryota</taxon>
        <taxon>Sar</taxon>
        <taxon>Stramenopiles</taxon>
        <taxon>Oomycota</taxon>
        <taxon>Peronosporomycetes</taxon>
        <taxon>Peronosporales</taxon>
        <taxon>Peronosporaceae</taxon>
        <taxon>Phytophthora</taxon>
    </lineage>
</organism>
<evidence type="ECO:0000313" key="1">
    <source>
        <dbReference type="EMBL" id="EGZ07424.1"/>
    </source>
</evidence>
<reference evidence="1 2" key="1">
    <citation type="journal article" date="2006" name="Science">
        <title>Phytophthora genome sequences uncover evolutionary origins and mechanisms of pathogenesis.</title>
        <authorList>
            <person name="Tyler B.M."/>
            <person name="Tripathy S."/>
            <person name="Zhang X."/>
            <person name="Dehal P."/>
            <person name="Jiang R.H."/>
            <person name="Aerts A."/>
            <person name="Arredondo F.D."/>
            <person name="Baxter L."/>
            <person name="Bensasson D."/>
            <person name="Beynon J.L."/>
            <person name="Chapman J."/>
            <person name="Damasceno C.M."/>
            <person name="Dorrance A.E."/>
            <person name="Dou D."/>
            <person name="Dickerman A.W."/>
            <person name="Dubchak I.L."/>
            <person name="Garbelotto M."/>
            <person name="Gijzen M."/>
            <person name="Gordon S.G."/>
            <person name="Govers F."/>
            <person name="Grunwald N.J."/>
            <person name="Huang W."/>
            <person name="Ivors K.L."/>
            <person name="Jones R.W."/>
            <person name="Kamoun S."/>
            <person name="Krampis K."/>
            <person name="Lamour K.H."/>
            <person name="Lee M.K."/>
            <person name="McDonald W.H."/>
            <person name="Medina M."/>
            <person name="Meijer H.J."/>
            <person name="Nordberg E.K."/>
            <person name="Maclean D.J."/>
            <person name="Ospina-Giraldo M.D."/>
            <person name="Morris P.F."/>
            <person name="Phuntumart V."/>
            <person name="Putnam N.H."/>
            <person name="Rash S."/>
            <person name="Rose J.K."/>
            <person name="Sakihama Y."/>
            <person name="Salamov A.A."/>
            <person name="Savidor A."/>
            <person name="Scheuring C.F."/>
            <person name="Smith B.M."/>
            <person name="Sobral B.W."/>
            <person name="Terry A."/>
            <person name="Torto-Alalibo T.A."/>
            <person name="Win J."/>
            <person name="Xu Z."/>
            <person name="Zhang H."/>
            <person name="Grigoriev I.V."/>
            <person name="Rokhsar D.S."/>
            <person name="Boore J.L."/>
        </authorList>
    </citation>
    <scope>NUCLEOTIDE SEQUENCE [LARGE SCALE GENOMIC DNA]</scope>
    <source>
        <strain evidence="1 2">P6497</strain>
    </source>
</reference>
<evidence type="ECO:0000313" key="2">
    <source>
        <dbReference type="Proteomes" id="UP000002640"/>
    </source>
</evidence>
<dbReference type="AlphaFoldDB" id="G5A9Z5"/>
<gene>
    <name evidence="1" type="ORF">PHYSODRAFT_528104</name>
</gene>
<dbReference type="RefSeq" id="XP_009536990.1">
    <property type="nucleotide sequence ID" value="XM_009538695.1"/>
</dbReference>